<evidence type="ECO:0000313" key="1">
    <source>
        <dbReference type="EMBL" id="QQX51832.1"/>
    </source>
</evidence>
<dbReference type="RefSeq" id="WP_085118217.1">
    <property type="nucleotide sequence ID" value="NZ_CAMISL010000006.1"/>
</dbReference>
<dbReference type="PROSITE" id="PS51257">
    <property type="entry name" value="PROKAR_LIPOPROTEIN"/>
    <property type="match status" value="1"/>
</dbReference>
<dbReference type="AlphaFoldDB" id="A0A1W5DNB2"/>
<evidence type="ECO:0000313" key="2">
    <source>
        <dbReference type="Proteomes" id="UP000596176"/>
    </source>
</evidence>
<evidence type="ECO:0008006" key="3">
    <source>
        <dbReference type="Google" id="ProtNLM"/>
    </source>
</evidence>
<accession>A0A1W5DNB2</accession>
<reference evidence="1 2" key="1">
    <citation type="submission" date="2021-01" db="EMBL/GenBank/DDBJ databases">
        <title>Chromosome sequence of Serratia proteamaculans strain 94 rif-r, isolated from spoiled beef.</title>
        <authorList>
            <person name="Zaytseva Y.V."/>
            <person name="Iablokov S.N."/>
            <person name="Klyukina A."/>
        </authorList>
    </citation>
    <scope>NUCLEOTIDE SEQUENCE [LARGE SCALE GENOMIC DNA]</scope>
    <source>
        <strain evidence="1 2">94 rif-r</strain>
    </source>
</reference>
<organism evidence="1 2">
    <name type="scientific">Serratia proteamaculans</name>
    <dbReference type="NCBI Taxonomy" id="28151"/>
    <lineage>
        <taxon>Bacteria</taxon>
        <taxon>Pseudomonadati</taxon>
        <taxon>Pseudomonadota</taxon>
        <taxon>Gammaproteobacteria</taxon>
        <taxon>Enterobacterales</taxon>
        <taxon>Yersiniaceae</taxon>
        <taxon>Serratia</taxon>
    </lineage>
</organism>
<gene>
    <name evidence="1" type="ORF">JKX24_16650</name>
</gene>
<dbReference type="GeneID" id="83700595"/>
<sequence>MKKPFIALAVTLLVSGCSTLKTDQAIPLLQAETAKMLGLGSSDEITVTNVNGAQPDALGGQKLSYRATTEKGRIFDCSSMMMPGFLGSAATLSAPSCTPVVTHK</sequence>
<name>A0A1W5DNB2_SERPR</name>
<protein>
    <recommendedName>
        <fullName evidence="3">Lipoprotein</fullName>
    </recommendedName>
</protein>
<dbReference type="Proteomes" id="UP000596176">
    <property type="component" value="Chromosome"/>
</dbReference>
<dbReference type="EMBL" id="CP068391">
    <property type="protein sequence ID" value="QQX51832.1"/>
    <property type="molecule type" value="Genomic_DNA"/>
</dbReference>
<proteinExistence type="predicted"/>